<keyword evidence="3" id="KW-1185">Reference proteome</keyword>
<dbReference type="Gramene" id="OB11G18640.1">
    <property type="protein sequence ID" value="OB11G18640.1"/>
    <property type="gene ID" value="OB11G18640"/>
</dbReference>
<dbReference type="Proteomes" id="UP000006038">
    <property type="component" value="Chromosome 11"/>
</dbReference>
<dbReference type="EnsemblPlants" id="OB11G18640.1">
    <property type="protein sequence ID" value="OB11G18640.1"/>
    <property type="gene ID" value="OB11G18640"/>
</dbReference>
<sequence>MADEVTRRRAGWPVAGGPAMGGADPVAERSLPLSPSSSTSTAADSRCSRRRPAPSTPTAAQPHLCGGVNAVVSVDYHLAPKHRFPAA</sequence>
<evidence type="ECO:0000256" key="1">
    <source>
        <dbReference type="SAM" id="MobiDB-lite"/>
    </source>
</evidence>
<organism evidence="2">
    <name type="scientific">Oryza brachyantha</name>
    <name type="common">malo sina</name>
    <dbReference type="NCBI Taxonomy" id="4533"/>
    <lineage>
        <taxon>Eukaryota</taxon>
        <taxon>Viridiplantae</taxon>
        <taxon>Streptophyta</taxon>
        <taxon>Embryophyta</taxon>
        <taxon>Tracheophyta</taxon>
        <taxon>Spermatophyta</taxon>
        <taxon>Magnoliopsida</taxon>
        <taxon>Liliopsida</taxon>
        <taxon>Poales</taxon>
        <taxon>Poaceae</taxon>
        <taxon>BOP clade</taxon>
        <taxon>Oryzoideae</taxon>
        <taxon>Oryzeae</taxon>
        <taxon>Oryzinae</taxon>
        <taxon>Oryza</taxon>
    </lineage>
</organism>
<evidence type="ECO:0000313" key="2">
    <source>
        <dbReference type="EnsemblPlants" id="OB11G18640.1"/>
    </source>
</evidence>
<proteinExistence type="predicted"/>
<protein>
    <submittedName>
        <fullName evidence="2">Uncharacterized protein</fullName>
    </submittedName>
</protein>
<reference evidence="2" key="2">
    <citation type="submission" date="2013-04" db="UniProtKB">
        <authorList>
            <consortium name="EnsemblPlants"/>
        </authorList>
    </citation>
    <scope>IDENTIFICATION</scope>
</reference>
<evidence type="ECO:0000313" key="3">
    <source>
        <dbReference type="Proteomes" id="UP000006038"/>
    </source>
</evidence>
<name>J3N7S8_ORYBR</name>
<feature type="compositionally biased region" description="Low complexity" evidence="1">
    <location>
        <begin position="29"/>
        <end position="45"/>
    </location>
</feature>
<dbReference type="HOGENOM" id="CLU_2486975_0_0_1"/>
<reference evidence="2" key="1">
    <citation type="journal article" date="2013" name="Nat. Commun.">
        <title>Whole-genome sequencing of Oryza brachyantha reveals mechanisms underlying Oryza genome evolution.</title>
        <authorList>
            <person name="Chen J."/>
            <person name="Huang Q."/>
            <person name="Gao D."/>
            <person name="Wang J."/>
            <person name="Lang Y."/>
            <person name="Liu T."/>
            <person name="Li B."/>
            <person name="Bai Z."/>
            <person name="Luis Goicoechea J."/>
            <person name="Liang C."/>
            <person name="Chen C."/>
            <person name="Zhang W."/>
            <person name="Sun S."/>
            <person name="Liao Y."/>
            <person name="Zhang X."/>
            <person name="Yang L."/>
            <person name="Song C."/>
            <person name="Wang M."/>
            <person name="Shi J."/>
            <person name="Liu G."/>
            <person name="Liu J."/>
            <person name="Zhou H."/>
            <person name="Zhou W."/>
            <person name="Yu Q."/>
            <person name="An N."/>
            <person name="Chen Y."/>
            <person name="Cai Q."/>
            <person name="Wang B."/>
            <person name="Liu B."/>
            <person name="Min J."/>
            <person name="Huang Y."/>
            <person name="Wu H."/>
            <person name="Li Z."/>
            <person name="Zhang Y."/>
            <person name="Yin Y."/>
            <person name="Song W."/>
            <person name="Jiang J."/>
            <person name="Jackson S.A."/>
            <person name="Wing R.A."/>
            <person name="Wang J."/>
            <person name="Chen M."/>
        </authorList>
    </citation>
    <scope>NUCLEOTIDE SEQUENCE [LARGE SCALE GENOMIC DNA]</scope>
    <source>
        <strain evidence="2">cv. IRGC 101232</strain>
    </source>
</reference>
<feature type="region of interest" description="Disordered" evidence="1">
    <location>
        <begin position="1"/>
        <end position="63"/>
    </location>
</feature>
<accession>J3N7S8</accession>
<dbReference type="AlphaFoldDB" id="J3N7S8"/>